<protein>
    <submittedName>
        <fullName evidence="1">Uncharacterized protein</fullName>
    </submittedName>
</protein>
<organism evidence="1">
    <name type="scientific">Solanum lycopersicum</name>
    <name type="common">Tomato</name>
    <name type="synonym">Lycopersicon esculentum</name>
    <dbReference type="NCBI Taxonomy" id="4081"/>
    <lineage>
        <taxon>Eukaryota</taxon>
        <taxon>Viridiplantae</taxon>
        <taxon>Streptophyta</taxon>
        <taxon>Embryophyta</taxon>
        <taxon>Tracheophyta</taxon>
        <taxon>Spermatophyta</taxon>
        <taxon>Magnoliopsida</taxon>
        <taxon>eudicotyledons</taxon>
        <taxon>Gunneridae</taxon>
        <taxon>Pentapetalae</taxon>
        <taxon>asterids</taxon>
        <taxon>lamiids</taxon>
        <taxon>Solanales</taxon>
        <taxon>Solanaceae</taxon>
        <taxon>Solanoideae</taxon>
        <taxon>Solaneae</taxon>
        <taxon>Solanum</taxon>
        <taxon>Solanum subgen. Lycopersicon</taxon>
    </lineage>
</organism>
<reference evidence="1" key="2">
    <citation type="submission" date="2015-06" db="UniProtKB">
        <authorList>
            <consortium name="EnsemblPlants"/>
        </authorList>
    </citation>
    <scope>IDENTIFICATION</scope>
    <source>
        <strain evidence="1">cv. Heinz 1706</strain>
    </source>
</reference>
<dbReference type="EnsemblPlants" id="Solyc11g021160.1.1">
    <property type="protein sequence ID" value="Solyc11g021160.1.1"/>
    <property type="gene ID" value="Solyc11g021160.1"/>
</dbReference>
<accession>K4D765</accession>
<dbReference type="Gramene" id="Solyc11g021160.1.1">
    <property type="protein sequence ID" value="Solyc11g021160.1.1"/>
    <property type="gene ID" value="Solyc11g021160.1"/>
</dbReference>
<dbReference type="InParanoid" id="K4D765"/>
<evidence type="ECO:0000313" key="1">
    <source>
        <dbReference type="EnsemblPlants" id="Solyc11g021160.1.1"/>
    </source>
</evidence>
<evidence type="ECO:0000313" key="2">
    <source>
        <dbReference type="Proteomes" id="UP000004994"/>
    </source>
</evidence>
<proteinExistence type="predicted"/>
<dbReference type="PaxDb" id="4081-Solyc11g021160.1.1"/>
<dbReference type="Proteomes" id="UP000004994">
    <property type="component" value="Chromosome 11"/>
</dbReference>
<name>K4D765_SOLLC</name>
<reference evidence="1" key="1">
    <citation type="journal article" date="2012" name="Nature">
        <title>The tomato genome sequence provides insights into fleshy fruit evolution.</title>
        <authorList>
            <consortium name="Tomato Genome Consortium"/>
        </authorList>
    </citation>
    <scope>NUCLEOTIDE SEQUENCE [LARGE SCALE GENOMIC DNA]</scope>
    <source>
        <strain evidence="1">cv. Heinz 1706</strain>
    </source>
</reference>
<sequence length="116" mass="12975">MCSTAPDLEMCIIQGTLVWRTPPVQTEMEHLTTHLHRPRTTRSPHSFWGDEGIVPFKPFFLESKSKWEQDGPAAPGKRIEEASDYFMHAPLGSGGYSSVGRALLLKLGRCDYGLDV</sequence>
<dbReference type="AlphaFoldDB" id="K4D765"/>
<keyword evidence="2" id="KW-1185">Reference proteome</keyword>
<dbReference type="HOGENOM" id="CLU_2101171_0_0_1"/>
<dbReference type="OMA" id="WRTPPVQ"/>